<protein>
    <recommendedName>
        <fullName evidence="1">DNA methylase adenine-specific domain-containing protein</fullName>
    </recommendedName>
</protein>
<dbReference type="AlphaFoldDB" id="A0A0R2ERI4"/>
<gene>
    <name evidence="2" type="ORF">FD14_GL002509</name>
</gene>
<dbReference type="OrthoDB" id="9814572at2"/>
<evidence type="ECO:0000313" key="3">
    <source>
        <dbReference type="Proteomes" id="UP000051442"/>
    </source>
</evidence>
<evidence type="ECO:0000259" key="1">
    <source>
        <dbReference type="Pfam" id="PF02384"/>
    </source>
</evidence>
<dbReference type="STRING" id="1423804.FD14_GL002509"/>
<dbReference type="RefSeq" id="WP_054734174.1">
    <property type="nucleotide sequence ID" value="NZ_AYZM01000171.1"/>
</dbReference>
<dbReference type="Pfam" id="PF02384">
    <property type="entry name" value="N6_Mtase"/>
    <property type="match status" value="1"/>
</dbReference>
<dbReference type="SUPFAM" id="SSF53335">
    <property type="entry name" value="S-adenosyl-L-methionine-dependent methyltransferases"/>
    <property type="match status" value="1"/>
</dbReference>
<proteinExistence type="predicted"/>
<organism evidence="2 3">
    <name type="scientific">Secundilactobacillus similis DSM 23365 = JCM 2765</name>
    <dbReference type="NCBI Taxonomy" id="1423804"/>
    <lineage>
        <taxon>Bacteria</taxon>
        <taxon>Bacillati</taxon>
        <taxon>Bacillota</taxon>
        <taxon>Bacilli</taxon>
        <taxon>Lactobacillales</taxon>
        <taxon>Lactobacillaceae</taxon>
        <taxon>Secundilactobacillus</taxon>
    </lineage>
</organism>
<dbReference type="InterPro" id="IPR029063">
    <property type="entry name" value="SAM-dependent_MTases_sf"/>
</dbReference>
<dbReference type="GO" id="GO:0003677">
    <property type="term" value="F:DNA binding"/>
    <property type="evidence" value="ECO:0007669"/>
    <property type="project" value="InterPro"/>
</dbReference>
<dbReference type="GO" id="GO:0008170">
    <property type="term" value="F:N-methyltransferase activity"/>
    <property type="evidence" value="ECO:0007669"/>
    <property type="project" value="InterPro"/>
</dbReference>
<dbReference type="PATRIC" id="fig|1423804.4.peg.2714"/>
<dbReference type="Proteomes" id="UP000051442">
    <property type="component" value="Unassembled WGS sequence"/>
</dbReference>
<keyword evidence="3" id="KW-1185">Reference proteome</keyword>
<dbReference type="Gene3D" id="3.40.50.150">
    <property type="entry name" value="Vaccinia Virus protein VP39"/>
    <property type="match status" value="1"/>
</dbReference>
<reference evidence="2 3" key="1">
    <citation type="journal article" date="2015" name="Genome Announc.">
        <title>Expanding the biotechnology potential of lactobacilli through comparative genomics of 213 strains and associated genera.</title>
        <authorList>
            <person name="Sun Z."/>
            <person name="Harris H.M."/>
            <person name="McCann A."/>
            <person name="Guo C."/>
            <person name="Argimon S."/>
            <person name="Zhang W."/>
            <person name="Yang X."/>
            <person name="Jeffery I.B."/>
            <person name="Cooney J.C."/>
            <person name="Kagawa T.F."/>
            <person name="Liu W."/>
            <person name="Song Y."/>
            <person name="Salvetti E."/>
            <person name="Wrobel A."/>
            <person name="Rasinkangas P."/>
            <person name="Parkhill J."/>
            <person name="Rea M.C."/>
            <person name="O'Sullivan O."/>
            <person name="Ritari J."/>
            <person name="Douillard F.P."/>
            <person name="Paul Ross R."/>
            <person name="Yang R."/>
            <person name="Briner A.E."/>
            <person name="Felis G.E."/>
            <person name="de Vos W.M."/>
            <person name="Barrangou R."/>
            <person name="Klaenhammer T.R."/>
            <person name="Caufield P.W."/>
            <person name="Cui Y."/>
            <person name="Zhang H."/>
            <person name="O'Toole P.W."/>
        </authorList>
    </citation>
    <scope>NUCLEOTIDE SEQUENCE [LARGE SCALE GENOMIC DNA]</scope>
    <source>
        <strain evidence="2 3">DSM 23365</strain>
    </source>
</reference>
<comment type="caution">
    <text evidence="2">The sequence shown here is derived from an EMBL/GenBank/DDBJ whole genome shotgun (WGS) entry which is preliminary data.</text>
</comment>
<dbReference type="InterPro" id="IPR003356">
    <property type="entry name" value="DNA_methylase_A-5"/>
</dbReference>
<accession>A0A0R2ERI4</accession>
<sequence length="224" mass="25972">MNSFSIDKVNELIGVEESYQAPDALMKILWDKSKREKLFMKFLNISHNVSDDWFRDYFQEVQSDRGKKKQDFTPLSVSKLMVRLADNGSTYFEPAAGTGGILINRWNSDRMKTTPFDYLPSKYFYQVEELGDSAIPFLIFNILIRGMNATVVYGDSLSRGVKQVFFCQNENDDFLGFSSLNVMPHSEQVKKYFKVNEWVRSPLNHIESEKIPSILSKLIMEEDK</sequence>
<feature type="domain" description="DNA methylase adenine-specific" evidence="1">
    <location>
        <begin position="65"/>
        <end position="159"/>
    </location>
</feature>
<dbReference type="EMBL" id="AYZM01000171">
    <property type="protein sequence ID" value="KRN17787.1"/>
    <property type="molecule type" value="Genomic_DNA"/>
</dbReference>
<name>A0A0R2ERI4_9LACO</name>
<evidence type="ECO:0000313" key="2">
    <source>
        <dbReference type="EMBL" id="KRN17787.1"/>
    </source>
</evidence>